<accession>A0ABW9ZEI1</accession>
<evidence type="ECO:0000256" key="1">
    <source>
        <dbReference type="SAM" id="MobiDB-lite"/>
    </source>
</evidence>
<dbReference type="RefSeq" id="WP_161672760.1">
    <property type="nucleotide sequence ID" value="NZ_JAABLP010000001.1"/>
</dbReference>
<evidence type="ECO:0000256" key="2">
    <source>
        <dbReference type="SAM" id="SignalP"/>
    </source>
</evidence>
<dbReference type="Proteomes" id="UP000541347">
    <property type="component" value="Unassembled WGS sequence"/>
</dbReference>
<keyword evidence="5" id="KW-1185">Reference proteome</keyword>
<dbReference type="InterPro" id="IPR038670">
    <property type="entry name" value="HslJ-like_sf"/>
</dbReference>
<comment type="caution">
    <text evidence="4">The sequence shown here is derived from an EMBL/GenBank/DDBJ whole genome shotgun (WGS) entry which is preliminary data.</text>
</comment>
<reference evidence="4 5" key="1">
    <citation type="submission" date="2020-01" db="EMBL/GenBank/DDBJ databases">
        <authorList>
            <person name="Peng S.Y."/>
            <person name="Li J."/>
            <person name="Wang M."/>
            <person name="Wang L."/>
            <person name="Wang C.Q."/>
            <person name="Wang J.R."/>
        </authorList>
    </citation>
    <scope>NUCLEOTIDE SEQUENCE [LARGE SCALE GENOMIC DNA]</scope>
    <source>
        <strain evidence="4 5">XCT-34</strain>
    </source>
</reference>
<evidence type="ECO:0000313" key="4">
    <source>
        <dbReference type="EMBL" id="NBN62091.1"/>
    </source>
</evidence>
<gene>
    <name evidence="4" type="ORF">GWI71_00190</name>
</gene>
<dbReference type="InterPro" id="IPR005184">
    <property type="entry name" value="DUF306_Meta_HslJ"/>
</dbReference>
<dbReference type="Pfam" id="PF03724">
    <property type="entry name" value="META"/>
    <property type="match status" value="1"/>
</dbReference>
<organism evidence="4 5">
    <name type="scientific">Pannonibacter tanglangensis</name>
    <dbReference type="NCBI Taxonomy" id="2750084"/>
    <lineage>
        <taxon>Bacteria</taxon>
        <taxon>Pseudomonadati</taxon>
        <taxon>Pseudomonadota</taxon>
        <taxon>Alphaproteobacteria</taxon>
        <taxon>Hyphomicrobiales</taxon>
        <taxon>Stappiaceae</taxon>
        <taxon>Pannonibacter</taxon>
    </lineage>
</organism>
<feature type="chain" id="PRO_5046560631" evidence="2">
    <location>
        <begin position="26"/>
        <end position="151"/>
    </location>
</feature>
<dbReference type="Gene3D" id="2.40.128.270">
    <property type="match status" value="1"/>
</dbReference>
<evidence type="ECO:0000259" key="3">
    <source>
        <dbReference type="Pfam" id="PF03724"/>
    </source>
</evidence>
<feature type="region of interest" description="Disordered" evidence="1">
    <location>
        <begin position="129"/>
        <end position="151"/>
    </location>
</feature>
<feature type="domain" description="DUF306" evidence="3">
    <location>
        <begin position="30"/>
        <end position="125"/>
    </location>
</feature>
<feature type="signal peptide" evidence="2">
    <location>
        <begin position="1"/>
        <end position="25"/>
    </location>
</feature>
<sequence length="151" mass="15120">MLGKLVCLALAVGLPAGLIATPAGGGGMQDFRITHVMGAPLGVDARLSLEGTRIAVQSPCNSLAMGFVRAPDGSLVEDLPLIATQAICADPALAAAEARLRQALSGVSRLSQEGERLVLSTADGAIRIEAERQDAAGPGGPGGQDAGSIPK</sequence>
<name>A0ABW9ZEI1_9HYPH</name>
<evidence type="ECO:0000313" key="5">
    <source>
        <dbReference type="Proteomes" id="UP000541347"/>
    </source>
</evidence>
<proteinExistence type="predicted"/>
<protein>
    <submittedName>
        <fullName evidence="4">META domain-containing protein</fullName>
    </submittedName>
</protein>
<keyword evidence="2" id="KW-0732">Signal</keyword>
<dbReference type="EMBL" id="JAABLP010000001">
    <property type="protein sequence ID" value="NBN62091.1"/>
    <property type="molecule type" value="Genomic_DNA"/>
</dbReference>